<dbReference type="InterPro" id="IPR036188">
    <property type="entry name" value="FAD/NAD-bd_sf"/>
</dbReference>
<dbReference type="OMA" id="QHPSAVF"/>
<evidence type="ECO:0000256" key="2">
    <source>
        <dbReference type="ARBA" id="ARBA00022630"/>
    </source>
</evidence>
<organism evidence="5 6">
    <name type="scientific">Rosa chinensis</name>
    <name type="common">China rose</name>
    <dbReference type="NCBI Taxonomy" id="74649"/>
    <lineage>
        <taxon>Eukaryota</taxon>
        <taxon>Viridiplantae</taxon>
        <taxon>Streptophyta</taxon>
        <taxon>Embryophyta</taxon>
        <taxon>Tracheophyta</taxon>
        <taxon>Spermatophyta</taxon>
        <taxon>Magnoliopsida</taxon>
        <taxon>eudicotyledons</taxon>
        <taxon>Gunneridae</taxon>
        <taxon>Pentapetalae</taxon>
        <taxon>rosids</taxon>
        <taxon>fabids</taxon>
        <taxon>Rosales</taxon>
        <taxon>Rosaceae</taxon>
        <taxon>Rosoideae</taxon>
        <taxon>Rosoideae incertae sedis</taxon>
        <taxon>Rosa</taxon>
    </lineage>
</organism>
<comment type="cofactor">
    <cofactor evidence="1">
        <name>FAD</name>
        <dbReference type="ChEBI" id="CHEBI:57692"/>
    </cofactor>
</comment>
<evidence type="ECO:0000259" key="4">
    <source>
        <dbReference type="Pfam" id="PF05199"/>
    </source>
</evidence>
<keyword evidence="2" id="KW-0285">Flavoprotein</keyword>
<name>A0A2P6SMX2_ROSCH</name>
<comment type="caution">
    <text evidence="5">The sequence shown here is derived from an EMBL/GenBank/DDBJ whole genome shotgun (WGS) entry which is preliminary data.</text>
</comment>
<accession>A0A2P6SMX2</accession>
<keyword evidence="6" id="KW-1185">Reference proteome</keyword>
<proteinExistence type="predicted"/>
<dbReference type="Pfam" id="PF05199">
    <property type="entry name" value="GMC_oxred_C"/>
    <property type="match status" value="1"/>
</dbReference>
<dbReference type="PANTHER" id="PTHR45968:SF31">
    <property type="entry name" value="GLUCOSE-METHANOL-CHOLINE (GMC) OXIDOREDUCTASE FAMILY PROTEIN"/>
    <property type="match status" value="1"/>
</dbReference>
<reference evidence="5 6" key="1">
    <citation type="journal article" date="2018" name="Nat. Genet.">
        <title>The Rosa genome provides new insights in the design of modern roses.</title>
        <authorList>
            <person name="Bendahmane M."/>
        </authorList>
    </citation>
    <scope>NUCLEOTIDE SEQUENCE [LARGE SCALE GENOMIC DNA]</scope>
    <source>
        <strain evidence="6">cv. Old Blush</strain>
    </source>
</reference>
<dbReference type="Gene3D" id="3.30.410.40">
    <property type="match status" value="1"/>
</dbReference>
<dbReference type="AlphaFoldDB" id="A0A2P6SMX2"/>
<evidence type="ECO:0000256" key="1">
    <source>
        <dbReference type="ARBA" id="ARBA00001974"/>
    </source>
</evidence>
<keyword evidence="3" id="KW-0274">FAD</keyword>
<dbReference type="EMBL" id="PDCK01000039">
    <property type="protein sequence ID" value="PRQ60013.1"/>
    <property type="molecule type" value="Genomic_DNA"/>
</dbReference>
<dbReference type="Proteomes" id="UP000238479">
    <property type="component" value="Chromosome 1"/>
</dbReference>
<dbReference type="SUPFAM" id="SSF54373">
    <property type="entry name" value="FAD-linked reductases, C-terminal domain"/>
    <property type="match status" value="1"/>
</dbReference>
<dbReference type="PANTHER" id="PTHR45968">
    <property type="entry name" value="OSJNBA0019K04.7 PROTEIN"/>
    <property type="match status" value="1"/>
</dbReference>
<dbReference type="GO" id="GO:0016614">
    <property type="term" value="F:oxidoreductase activity, acting on CH-OH group of donors"/>
    <property type="evidence" value="ECO:0007669"/>
    <property type="project" value="InterPro"/>
</dbReference>
<dbReference type="Gramene" id="PRQ60013">
    <property type="protein sequence ID" value="PRQ60013"/>
    <property type="gene ID" value="RchiOBHm_Chr1g0376511"/>
</dbReference>
<dbReference type="InterPro" id="IPR007867">
    <property type="entry name" value="GMC_OxRtase_C"/>
</dbReference>
<dbReference type="InterPro" id="IPR051871">
    <property type="entry name" value="GMC_Oxidoreductase-Related"/>
</dbReference>
<evidence type="ECO:0000256" key="3">
    <source>
        <dbReference type="ARBA" id="ARBA00022827"/>
    </source>
</evidence>
<feature type="domain" description="Glucose-methanol-choline oxidoreductase C-terminal" evidence="4">
    <location>
        <begin position="40"/>
        <end position="108"/>
    </location>
</feature>
<protein>
    <submittedName>
        <fullName evidence="5">Putative glucose-methanol-choline oxidoreductase, FAD/NAD(P)-binding domain-containing protein</fullName>
    </submittedName>
</protein>
<sequence length="129" mass="14791">MVTIISVVNSKSFSKFRYKSMPIEALINLMLTLPINNRRRHANASFSLEQFCIDTVMTIWHYHGGCQVGRVVDKEYRVLGVDSLRVVDGSTFHSTPGTNPQATVMMLGRYVGERIVHERYLSRRSEQKN</sequence>
<gene>
    <name evidence="5" type="ORF">RchiOBHm_Chr1g0376511</name>
</gene>
<dbReference type="SUPFAM" id="SSF51905">
    <property type="entry name" value="FAD/NAD(P)-binding domain"/>
    <property type="match status" value="1"/>
</dbReference>
<evidence type="ECO:0000313" key="5">
    <source>
        <dbReference type="EMBL" id="PRQ60013.1"/>
    </source>
</evidence>
<dbReference type="STRING" id="74649.A0A2P6SMX2"/>
<evidence type="ECO:0000313" key="6">
    <source>
        <dbReference type="Proteomes" id="UP000238479"/>
    </source>
</evidence>
<dbReference type="Gene3D" id="3.50.50.60">
    <property type="entry name" value="FAD/NAD(P)-binding domain"/>
    <property type="match status" value="1"/>
</dbReference>